<feature type="region of interest" description="Disordered" evidence="1">
    <location>
        <begin position="483"/>
        <end position="508"/>
    </location>
</feature>
<comment type="caution">
    <text evidence="2">The sequence shown here is derived from an EMBL/GenBank/DDBJ whole genome shotgun (WGS) entry which is preliminary data.</text>
</comment>
<feature type="compositionally biased region" description="Basic and acidic residues" evidence="1">
    <location>
        <begin position="1061"/>
        <end position="1071"/>
    </location>
</feature>
<feature type="region of interest" description="Disordered" evidence="1">
    <location>
        <begin position="598"/>
        <end position="678"/>
    </location>
</feature>
<proteinExistence type="predicted"/>
<organism evidence="2 3">
    <name type="scientific">Volvox africanus</name>
    <dbReference type="NCBI Taxonomy" id="51714"/>
    <lineage>
        <taxon>Eukaryota</taxon>
        <taxon>Viridiplantae</taxon>
        <taxon>Chlorophyta</taxon>
        <taxon>core chlorophytes</taxon>
        <taxon>Chlorophyceae</taxon>
        <taxon>CS clade</taxon>
        <taxon>Chlamydomonadales</taxon>
        <taxon>Volvocaceae</taxon>
        <taxon>Volvox</taxon>
    </lineage>
</organism>
<accession>A0A8J4BH03</accession>
<evidence type="ECO:0000313" key="3">
    <source>
        <dbReference type="Proteomes" id="UP000747399"/>
    </source>
</evidence>
<feature type="region of interest" description="Disordered" evidence="1">
    <location>
        <begin position="886"/>
        <end position="927"/>
    </location>
</feature>
<feature type="region of interest" description="Disordered" evidence="1">
    <location>
        <begin position="756"/>
        <end position="828"/>
    </location>
</feature>
<feature type="compositionally biased region" description="Low complexity" evidence="1">
    <location>
        <begin position="175"/>
        <end position="205"/>
    </location>
</feature>
<feature type="compositionally biased region" description="Gly residues" evidence="1">
    <location>
        <begin position="1076"/>
        <end position="1089"/>
    </location>
</feature>
<gene>
    <name evidence="2" type="ORF">Vafri_15477</name>
</gene>
<sequence>MDAEKQSSNPEGPKNGAGGFCLSAAHEVLQQLDSSRNLEALGHSLSVFENQLKSVQLIYRLQSALALEFGLHGALAEGCAIATGAVGDANGLSMDPNSAASGMPDIFSVNSDCFVDRELVRALAWQANCQQEAVRKELRAYQRAVSDRLSLAAKRAKPRDPEAPPPAAASGGRSTQATATQGPAAGGAAPYQKGSQQELQQQQSLPQPPGDRQPSLGNADVMPTVDERIYCLDEREEAARKAQLAKLSTLINPETGGISTSPISVVGVFQQQMMSSSDWRVRRVALEAMSRSPLDVLWRLLQNSRVLDCLHNWLQDAVADHQFTMLKLLLSTMTCLPMRRDLLKGSKLEAALEGLAYAGGQQSGGGGGAAAAAAAAAGNDGGPALVMRNRFGDAAAAVLAEWRKDPDHVTLLRRAGGHVPEIIPAAAAASTAVAARVGGVGFDAKSKGGVAAAAAASAAAGAAAPPVPGSRLLGAAAAAKDGMRKRALSSPRPMGDARASPKPRVAEANGQISAASGKNAALIPALAASAAAAGTSGRGNSGTAGGGSSGVLRRDSLAAAAPSVPVQQAVDMTAKLGEKGPADPDVVAGFRSRFGDGSVRRSQLARPARIPSASNAAATREASPEPVAAPSGSSAATGREGKFRGTAGRDPSEERPSAAAAAAVGGHPGGTPTLMDSELGPDALARLRAERQAQRQAAALAALQAEARRHPEVMYSEQVFEEKMKAFRQVQAARELEEQQRALRPDDVRRAHQSMRATVPWPGPPPKIWLPEDQPAGGRGEESEERQEQANIRQQRPKVSYPNKDCIPDSPAEPPPSAHHQQQQKQQLPPRAIPWFPAVDGEEVALDWFRQNLVLWERGIRRAEHVLPPALLHRHLELHPKHLPPQYAAPAKVAPGGPSRSAATRHKNKQSPQELPPPPALAAPPKLGEVSPRHIALVPLPEQQRPPSLLQLQPQVQMIEASAAVTAPWTATVAAEQHALPPLQQLQPPERKAKWCLMPPVPPPPAAAPVPLGMMSTLLPLHVQPPPVQQAYEPHGRANGGQPYYDNYGAQAYGHRQTRLEEKGRSLHHDGPVQGEYGGLAGDYGGGEAYSGQHYVKQDQDYQRTWR</sequence>
<evidence type="ECO:0000256" key="1">
    <source>
        <dbReference type="SAM" id="MobiDB-lite"/>
    </source>
</evidence>
<dbReference type="AlphaFoldDB" id="A0A8J4BH03"/>
<dbReference type="Proteomes" id="UP000747399">
    <property type="component" value="Unassembled WGS sequence"/>
</dbReference>
<evidence type="ECO:0000313" key="2">
    <source>
        <dbReference type="EMBL" id="GIL61084.1"/>
    </source>
</evidence>
<dbReference type="EMBL" id="BNCO01000043">
    <property type="protein sequence ID" value="GIL61084.1"/>
    <property type="molecule type" value="Genomic_DNA"/>
</dbReference>
<name>A0A8J4BH03_9CHLO</name>
<reference evidence="2" key="1">
    <citation type="journal article" date="2021" name="Proc. Natl. Acad. Sci. U.S.A.">
        <title>Three genomes in the algal genus Volvox reveal the fate of a haploid sex-determining region after a transition to homothallism.</title>
        <authorList>
            <person name="Yamamoto K."/>
            <person name="Hamaji T."/>
            <person name="Kawai-Toyooka H."/>
            <person name="Matsuzaki R."/>
            <person name="Takahashi F."/>
            <person name="Nishimura Y."/>
            <person name="Kawachi M."/>
            <person name="Noguchi H."/>
            <person name="Minakuchi Y."/>
            <person name="Umen J.G."/>
            <person name="Toyoda A."/>
            <person name="Nozaki H."/>
        </authorList>
    </citation>
    <scope>NUCLEOTIDE SEQUENCE</scope>
    <source>
        <strain evidence="2">NIES-3780</strain>
    </source>
</reference>
<protein>
    <submittedName>
        <fullName evidence="2">Uncharacterized protein</fullName>
    </submittedName>
</protein>
<feature type="compositionally biased region" description="Basic and acidic residues" evidence="1">
    <location>
        <begin position="1096"/>
        <end position="1107"/>
    </location>
</feature>
<feature type="region of interest" description="Disordered" evidence="1">
    <location>
        <begin position="1061"/>
        <end position="1107"/>
    </location>
</feature>
<feature type="region of interest" description="Disordered" evidence="1">
    <location>
        <begin position="152"/>
        <end position="220"/>
    </location>
</feature>
<feature type="compositionally biased region" description="Low complexity" evidence="1">
    <location>
        <begin position="818"/>
        <end position="828"/>
    </location>
</feature>
<keyword evidence="3" id="KW-1185">Reference proteome</keyword>